<dbReference type="InterPro" id="IPR036872">
    <property type="entry name" value="CH_dom_sf"/>
</dbReference>
<keyword evidence="8" id="KW-1185">Reference proteome</keyword>
<evidence type="ECO:0008006" key="9">
    <source>
        <dbReference type="Google" id="ProtNLM"/>
    </source>
</evidence>
<keyword evidence="4" id="KW-0009">Actin-binding</keyword>
<dbReference type="InterPro" id="IPR001589">
    <property type="entry name" value="Actinin_actin-bd_CS"/>
</dbReference>
<dbReference type="PROSITE" id="PS00018">
    <property type="entry name" value="EF_HAND_1"/>
    <property type="match status" value="1"/>
</dbReference>
<dbReference type="CDD" id="cd00051">
    <property type="entry name" value="EFh"/>
    <property type="match status" value="1"/>
</dbReference>
<dbReference type="GO" id="GO:0003779">
    <property type="term" value="F:actin binding"/>
    <property type="evidence" value="ECO:0007669"/>
    <property type="project" value="UniProtKB-KW"/>
</dbReference>
<dbReference type="GO" id="GO:0005509">
    <property type="term" value="F:calcium ion binding"/>
    <property type="evidence" value="ECO:0007669"/>
    <property type="project" value="InterPro"/>
</dbReference>
<dbReference type="PROSITE" id="PS00020">
    <property type="entry name" value="ACTININ_2"/>
    <property type="match status" value="1"/>
</dbReference>
<accession>A0A9P6M6Y6</accession>
<comment type="similarity">
    <text evidence="1">Belongs to the alpha-actinin family.</text>
</comment>
<protein>
    <recommendedName>
        <fullName evidence="9">Actinin-like protein</fullName>
    </recommendedName>
</protein>
<dbReference type="AlphaFoldDB" id="A0A9P6M6Y6"/>
<dbReference type="Gene3D" id="1.10.238.10">
    <property type="entry name" value="EF-hand"/>
    <property type="match status" value="2"/>
</dbReference>
<dbReference type="SMART" id="SM01184">
    <property type="entry name" value="efhand_Ca_insen"/>
    <property type="match status" value="1"/>
</dbReference>
<evidence type="ECO:0000256" key="2">
    <source>
        <dbReference type="ARBA" id="ARBA00022737"/>
    </source>
</evidence>
<dbReference type="InterPro" id="IPR001715">
    <property type="entry name" value="CH_dom"/>
</dbReference>
<name>A0A9P6M6Y6_MORAP</name>
<feature type="domain" description="Calponin-homology (CH)" evidence="5">
    <location>
        <begin position="153"/>
        <end position="259"/>
    </location>
</feature>
<dbReference type="OrthoDB" id="10017054at2759"/>
<evidence type="ECO:0000259" key="5">
    <source>
        <dbReference type="PROSITE" id="PS50021"/>
    </source>
</evidence>
<evidence type="ECO:0000256" key="4">
    <source>
        <dbReference type="ARBA" id="ARBA00023203"/>
    </source>
</evidence>
<dbReference type="SUPFAM" id="SSF47576">
    <property type="entry name" value="Calponin-homology domain, CH-domain"/>
    <property type="match status" value="1"/>
</dbReference>
<dbReference type="PROSITE" id="PS50021">
    <property type="entry name" value="CH"/>
    <property type="match status" value="2"/>
</dbReference>
<organism evidence="7 8">
    <name type="scientific">Mortierella alpina</name>
    <name type="common">Oleaginous fungus</name>
    <name type="synonym">Mortierella renispora</name>
    <dbReference type="NCBI Taxonomy" id="64518"/>
    <lineage>
        <taxon>Eukaryota</taxon>
        <taxon>Fungi</taxon>
        <taxon>Fungi incertae sedis</taxon>
        <taxon>Mucoromycota</taxon>
        <taxon>Mortierellomycotina</taxon>
        <taxon>Mortierellomycetes</taxon>
        <taxon>Mortierellales</taxon>
        <taxon>Mortierellaceae</taxon>
        <taxon>Mortierella</taxon>
    </lineage>
</organism>
<evidence type="ECO:0000256" key="3">
    <source>
        <dbReference type="ARBA" id="ARBA00022837"/>
    </source>
</evidence>
<evidence type="ECO:0000313" key="7">
    <source>
        <dbReference type="EMBL" id="KAF9968223.1"/>
    </source>
</evidence>
<comment type="caution">
    <text evidence="7">The sequence shown here is derived from an EMBL/GenBank/DDBJ whole genome shotgun (WGS) entry which is preliminary data.</text>
</comment>
<dbReference type="Gene3D" id="1.10.418.10">
    <property type="entry name" value="Calponin-like domain"/>
    <property type="match status" value="2"/>
</dbReference>
<dbReference type="Pfam" id="PF00307">
    <property type="entry name" value="CH"/>
    <property type="match status" value="2"/>
</dbReference>
<dbReference type="FunFam" id="1.10.418.10:FF:000030">
    <property type="entry name" value="Related to alpha-actinin"/>
    <property type="match status" value="1"/>
</dbReference>
<dbReference type="FunFam" id="1.10.238.10:FF:000097">
    <property type="entry name" value="Alpha-actinin, sarcomeric (F-actin cross linking protein)"/>
    <property type="match status" value="1"/>
</dbReference>
<dbReference type="InterPro" id="IPR014837">
    <property type="entry name" value="EF-hand_Ca_insen"/>
</dbReference>
<dbReference type="FunFam" id="1.10.418.10:FF:000089">
    <property type="entry name" value="Spectrin beta chain"/>
    <property type="match status" value="1"/>
</dbReference>
<dbReference type="InterPro" id="IPR002048">
    <property type="entry name" value="EF_hand_dom"/>
</dbReference>
<evidence type="ECO:0000256" key="1">
    <source>
        <dbReference type="ARBA" id="ARBA00010255"/>
    </source>
</evidence>
<dbReference type="InterPro" id="IPR011992">
    <property type="entry name" value="EF-hand-dom_pair"/>
</dbReference>
<dbReference type="EMBL" id="JAAAHY010000031">
    <property type="protein sequence ID" value="KAF9968223.1"/>
    <property type="molecule type" value="Genomic_DNA"/>
</dbReference>
<evidence type="ECO:0000313" key="8">
    <source>
        <dbReference type="Proteomes" id="UP000738359"/>
    </source>
</evidence>
<dbReference type="SUPFAM" id="SSF46966">
    <property type="entry name" value="Spectrin repeat"/>
    <property type="match status" value="2"/>
</dbReference>
<dbReference type="InterPro" id="IPR018247">
    <property type="entry name" value="EF_Hand_1_Ca_BS"/>
</dbReference>
<dbReference type="Pfam" id="PF08726">
    <property type="entry name" value="EFhand_Ca_insen"/>
    <property type="match status" value="1"/>
</dbReference>
<proteinExistence type="inferred from homology"/>
<dbReference type="SUPFAM" id="SSF47473">
    <property type="entry name" value="EF-hand"/>
    <property type="match status" value="1"/>
</dbReference>
<dbReference type="Gene3D" id="1.20.58.60">
    <property type="match status" value="2"/>
</dbReference>
<gene>
    <name evidence="7" type="ORF">BGZ70_005766</name>
</gene>
<feature type="domain" description="Calponin-homology (CH)" evidence="5">
    <location>
        <begin position="39"/>
        <end position="144"/>
    </location>
</feature>
<sequence length="647" mass="73804">MSGYHPSNNFVGSSAANQVVEDTARVMDKAWETVQQKTRSLSPYARLRVNTKLNAGNFSQISDLSKLSDGVPLIQLLEIIGDTTFGRYNKVARMRIQKVENVNKCLEFIRQRGVNLTNIGAEDIVDENLKLILGMIWTLILRFTIADISEEGLSAKEGLLLWCQRKTAPYHEVNVRDFTYSWADGLAFCALIHRHRPDLLDFDSLDKSDRHANTQLAFDVAAEHLNIPKLLDVEDVCDISKPDERSIMTYVAQYFHAFSELGKVDTAGRRVAKFAEVMESVWTMENDYERRVKALMQAIDNKKSDWDASRFKGDYADAKRQSSEFVNYKTSLKRTWVAEKRDLDTLLGNIQTKLKTYELKPYHPPHGLTLQDLDHFWKELLASEEKRYRLINAKIRDIKEKLRQDFAKQANDFQAQVNAISNELTVLDGDLDLQLAHVRQLSTRLGPMGDTLERIQRLDDQCVEANIEENDYTIYSADDLSFDFGLLEQAMQKKSAFISNQIVSRNMTNLTPAQLEEFESTFRHFDTNQTNSLSSSEFNAALASLGIMYEDEDFAGVFAHCTQGGTEVSFEQFITFMVGVTEDRTSADQVRESFRIVAGDKPFVTELDLKQSMLPPAVVTYLQSTMPQHESANGYNYEAYLNSVFRN</sequence>
<keyword evidence="3" id="KW-0106">Calcium</keyword>
<feature type="domain" description="EF-hand" evidence="6">
    <location>
        <begin position="513"/>
        <end position="548"/>
    </location>
</feature>
<keyword evidence="2" id="KW-0677">Repeat</keyword>
<dbReference type="PANTHER" id="PTHR11915">
    <property type="entry name" value="SPECTRIN/FILAMIN RELATED CYTOSKELETAL PROTEIN"/>
    <property type="match status" value="1"/>
</dbReference>
<reference evidence="7" key="1">
    <citation type="journal article" date="2020" name="Fungal Divers.">
        <title>Resolving the Mortierellaceae phylogeny through synthesis of multi-gene phylogenetics and phylogenomics.</title>
        <authorList>
            <person name="Vandepol N."/>
            <person name="Liber J."/>
            <person name="Desiro A."/>
            <person name="Na H."/>
            <person name="Kennedy M."/>
            <person name="Barry K."/>
            <person name="Grigoriev I.V."/>
            <person name="Miller A.N."/>
            <person name="O'Donnell K."/>
            <person name="Stajich J.E."/>
            <person name="Bonito G."/>
        </authorList>
    </citation>
    <scope>NUCLEOTIDE SEQUENCE</scope>
    <source>
        <strain evidence="7">CK1249</strain>
    </source>
</reference>
<dbReference type="Proteomes" id="UP000738359">
    <property type="component" value="Unassembled WGS sequence"/>
</dbReference>
<evidence type="ECO:0000259" key="6">
    <source>
        <dbReference type="PROSITE" id="PS50222"/>
    </source>
</evidence>
<dbReference type="PROSITE" id="PS50222">
    <property type="entry name" value="EF_HAND_2"/>
    <property type="match status" value="1"/>
</dbReference>
<dbReference type="SMART" id="SM00033">
    <property type="entry name" value="CH"/>
    <property type="match status" value="2"/>
</dbReference>